<sequence length="180" mass="20324">MAQLLRHHRAAVTAPDPSFRDEPRPWGTGWTIVTFVVFAPVTFLVMIAAGGFGSWLVTLLAPLAVPTVLSLAFATVHHGIVLPRLRMRCRAFNERVREQHRAREATVRQLARQADDAWRELERRRERLPVRPEYEHNAPATLFAAAALEDGRADTVMGAFRLYETTQEETAKRGVRGGFQ</sequence>
<keyword evidence="1" id="KW-1133">Transmembrane helix</keyword>
<comment type="caution">
    <text evidence="2">The sequence shown here is derived from an EMBL/GenBank/DDBJ whole genome shotgun (WGS) entry which is preliminary data.</text>
</comment>
<keyword evidence="3" id="KW-1185">Reference proteome</keyword>
<protein>
    <submittedName>
        <fullName evidence="2">Uncharacterized protein</fullName>
    </submittedName>
</protein>
<organism evidence="2 3">
    <name type="scientific">Microbacterium binotii</name>
    <dbReference type="NCBI Taxonomy" id="462710"/>
    <lineage>
        <taxon>Bacteria</taxon>
        <taxon>Bacillati</taxon>
        <taxon>Actinomycetota</taxon>
        <taxon>Actinomycetes</taxon>
        <taxon>Micrococcales</taxon>
        <taxon>Microbacteriaceae</taxon>
        <taxon>Microbacterium</taxon>
    </lineage>
</organism>
<reference evidence="3" key="1">
    <citation type="journal article" date="2019" name="Int. J. Syst. Evol. Microbiol.">
        <title>The Global Catalogue of Microorganisms (GCM) 10K type strain sequencing project: providing services to taxonomists for standard genome sequencing and annotation.</title>
        <authorList>
            <consortium name="The Broad Institute Genomics Platform"/>
            <consortium name="The Broad Institute Genome Sequencing Center for Infectious Disease"/>
            <person name="Wu L."/>
            <person name="Ma J."/>
        </authorList>
    </citation>
    <scope>NUCLEOTIDE SEQUENCE [LARGE SCALE GENOMIC DNA]</scope>
    <source>
        <strain evidence="3">JCM 16365</strain>
    </source>
</reference>
<feature type="transmembrane region" description="Helical" evidence="1">
    <location>
        <begin position="63"/>
        <end position="82"/>
    </location>
</feature>
<keyword evidence="1" id="KW-0472">Membrane</keyword>
<feature type="transmembrane region" description="Helical" evidence="1">
    <location>
        <begin position="30"/>
        <end position="57"/>
    </location>
</feature>
<proteinExistence type="predicted"/>
<evidence type="ECO:0000313" key="3">
    <source>
        <dbReference type="Proteomes" id="UP001500274"/>
    </source>
</evidence>
<dbReference type="Proteomes" id="UP001500274">
    <property type="component" value="Unassembled WGS sequence"/>
</dbReference>
<dbReference type="EMBL" id="BAAARI010000016">
    <property type="protein sequence ID" value="GAA2585634.1"/>
    <property type="molecule type" value="Genomic_DNA"/>
</dbReference>
<keyword evidence="1" id="KW-0812">Transmembrane</keyword>
<evidence type="ECO:0000313" key="2">
    <source>
        <dbReference type="EMBL" id="GAA2585634.1"/>
    </source>
</evidence>
<evidence type="ECO:0000256" key="1">
    <source>
        <dbReference type="SAM" id="Phobius"/>
    </source>
</evidence>
<gene>
    <name evidence="2" type="ORF">GCM10009862_25880</name>
</gene>
<accession>A0ABP6BT46</accession>
<name>A0ABP6BT46_9MICO</name>